<comment type="caution">
    <text evidence="2">The sequence shown here is derived from an EMBL/GenBank/DDBJ whole genome shotgun (WGS) entry which is preliminary data.</text>
</comment>
<organism evidence="2 3">
    <name type="scientific">Rathayibacter tanaceti</name>
    <dbReference type="NCBI Taxonomy" id="1671680"/>
    <lineage>
        <taxon>Bacteria</taxon>
        <taxon>Bacillati</taxon>
        <taxon>Actinomycetota</taxon>
        <taxon>Actinomycetes</taxon>
        <taxon>Micrococcales</taxon>
        <taxon>Microbacteriaceae</taxon>
        <taxon>Rathayibacter</taxon>
    </lineage>
</organism>
<gene>
    <name evidence="2" type="ORF">ACH61_02955</name>
</gene>
<dbReference type="Proteomes" id="UP000076717">
    <property type="component" value="Unassembled WGS sequence"/>
</dbReference>
<name>A0A162F751_9MICO</name>
<feature type="compositionally biased region" description="Basic and acidic residues" evidence="1">
    <location>
        <begin position="28"/>
        <end position="40"/>
    </location>
</feature>
<accession>A0A162F751</accession>
<feature type="region of interest" description="Disordered" evidence="1">
    <location>
        <begin position="1"/>
        <end position="86"/>
    </location>
</feature>
<evidence type="ECO:0000256" key="1">
    <source>
        <dbReference type="SAM" id="MobiDB-lite"/>
    </source>
</evidence>
<evidence type="ECO:0000313" key="2">
    <source>
        <dbReference type="EMBL" id="KZX19943.1"/>
    </source>
</evidence>
<protein>
    <submittedName>
        <fullName evidence="2">Uncharacterized protein</fullName>
    </submittedName>
</protein>
<proteinExistence type="predicted"/>
<keyword evidence="3" id="KW-1185">Reference proteome</keyword>
<dbReference type="EMBL" id="LIIN01000168">
    <property type="protein sequence ID" value="KZX19943.1"/>
    <property type="molecule type" value="Genomic_DNA"/>
</dbReference>
<feature type="compositionally biased region" description="Basic and acidic residues" evidence="1">
    <location>
        <begin position="10"/>
        <end position="20"/>
    </location>
</feature>
<dbReference type="AlphaFoldDB" id="A0A162F751"/>
<sequence>MRGSEAGTGVDEHSSSRDFVARAPDVASGRELDRRREQPARLRTLLRRQDRVAPLGNGCAGDDRSGRAGPESPGAGAPNGPAVHGRGIVVGERAARHDGVVEDAPAGVEEWDSGHGTAQHGLADDPPGLVPVSRLVPVRAHLLILAVRRSGARIERTPPAAQPR</sequence>
<evidence type="ECO:0000313" key="3">
    <source>
        <dbReference type="Proteomes" id="UP000076717"/>
    </source>
</evidence>
<reference evidence="2 3" key="1">
    <citation type="submission" date="2015-08" db="EMBL/GenBank/DDBJ databases">
        <title>Draft Genome Sequence of Rathayibacter sp. Strain VKM Ac-2596 Isolated from Leaf Gall Induced by Plant-Parasitic Nematodes.</title>
        <authorList>
            <person name="Vasilenko O.V."/>
            <person name="Starodumova I.P."/>
            <person name="Tarlachkov S.V."/>
            <person name="Dorofeeva L.V."/>
            <person name="Evtushenko L.I."/>
        </authorList>
    </citation>
    <scope>NUCLEOTIDE SEQUENCE [LARGE SCALE GENOMIC DNA]</scope>
    <source>
        <strain evidence="2 3">VKM Ac-2596</strain>
    </source>
</reference>